<keyword evidence="2" id="KW-0472">Membrane</keyword>
<name>U7QIP4_9CYAN</name>
<evidence type="ECO:0000313" key="5">
    <source>
        <dbReference type="Proteomes" id="UP000017127"/>
    </source>
</evidence>
<organism evidence="4 5">
    <name type="scientific">Lyngbya aestuarii BL J</name>
    <dbReference type="NCBI Taxonomy" id="1348334"/>
    <lineage>
        <taxon>Bacteria</taxon>
        <taxon>Bacillati</taxon>
        <taxon>Cyanobacteriota</taxon>
        <taxon>Cyanophyceae</taxon>
        <taxon>Oscillatoriophycideae</taxon>
        <taxon>Oscillatoriales</taxon>
        <taxon>Microcoleaceae</taxon>
        <taxon>Lyngbya</taxon>
    </lineage>
</organism>
<comment type="caution">
    <text evidence="4">The sequence shown here is derived from an EMBL/GenBank/DDBJ whole genome shotgun (WGS) entry which is preliminary data.</text>
</comment>
<evidence type="ECO:0000256" key="1">
    <source>
        <dbReference type="ARBA" id="ARBA00004141"/>
    </source>
</evidence>
<accession>U7QIP4</accession>
<keyword evidence="2" id="KW-0812">Transmembrane</keyword>
<keyword evidence="2" id="KW-1133">Transmembrane helix</keyword>
<keyword evidence="5" id="KW-1185">Reference proteome</keyword>
<dbReference type="PANTHER" id="PTHR33222:SF4">
    <property type="entry name" value="PROTEIN CURVATURE THYLAKOID 1A, CHLOROPLASTIC"/>
    <property type="match status" value="1"/>
</dbReference>
<sequence length="158" mass="18656">MEPEITRLNNNPELEIKKPKNVNKESKFEEINVEVEKPFDHGLNENLFQENESYKEKFLLFGYQASNFIDNVPDYIKYFWSAYKRVIFVFVYALLALLIFVIITTIIKALDGLPLIATFFQSVGILYTIWFSFRYIITAEKRHKLISNFNELKKNVIG</sequence>
<dbReference type="GO" id="GO:0016020">
    <property type="term" value="C:membrane"/>
    <property type="evidence" value="ECO:0007669"/>
    <property type="project" value="UniProtKB-SubCell"/>
</dbReference>
<gene>
    <name evidence="4" type="ORF">M595_3782</name>
</gene>
<dbReference type="Pfam" id="PF14159">
    <property type="entry name" value="CAAD"/>
    <property type="match status" value="1"/>
</dbReference>
<dbReference type="PANTHER" id="PTHR33222">
    <property type="match status" value="1"/>
</dbReference>
<dbReference type="Proteomes" id="UP000017127">
    <property type="component" value="Unassembled WGS sequence"/>
</dbReference>
<dbReference type="InterPro" id="IPR033344">
    <property type="entry name" value="CURT1"/>
</dbReference>
<dbReference type="OrthoDB" id="459910at2"/>
<evidence type="ECO:0000256" key="2">
    <source>
        <dbReference type="SAM" id="Phobius"/>
    </source>
</evidence>
<feature type="transmembrane region" description="Helical" evidence="2">
    <location>
        <begin position="113"/>
        <end position="137"/>
    </location>
</feature>
<dbReference type="AlphaFoldDB" id="U7QIP4"/>
<dbReference type="EMBL" id="AUZM01000039">
    <property type="protein sequence ID" value="ERT06301.1"/>
    <property type="molecule type" value="Genomic_DNA"/>
</dbReference>
<feature type="transmembrane region" description="Helical" evidence="2">
    <location>
        <begin position="86"/>
        <end position="107"/>
    </location>
</feature>
<dbReference type="InterPro" id="IPR025564">
    <property type="entry name" value="CAAD_dom"/>
</dbReference>
<evidence type="ECO:0000313" key="4">
    <source>
        <dbReference type="EMBL" id="ERT06301.1"/>
    </source>
</evidence>
<dbReference type="RefSeq" id="WP_023067524.1">
    <property type="nucleotide sequence ID" value="NZ_AUZM01000039.1"/>
</dbReference>
<proteinExistence type="predicted"/>
<feature type="domain" description="Cyanobacterial aminoacyl-tRNA synthetase CAAD" evidence="3">
    <location>
        <begin position="74"/>
        <end position="158"/>
    </location>
</feature>
<protein>
    <recommendedName>
        <fullName evidence="3">Cyanobacterial aminoacyl-tRNA synthetase CAAD domain-containing protein</fullName>
    </recommendedName>
</protein>
<dbReference type="GO" id="GO:0009579">
    <property type="term" value="C:thylakoid"/>
    <property type="evidence" value="ECO:0007669"/>
    <property type="project" value="InterPro"/>
</dbReference>
<reference evidence="4 5" key="1">
    <citation type="journal article" date="2013" name="Front. Microbiol.">
        <title>Comparative genomic analyses of the cyanobacterium, Lyngbya aestuarii BL J, a powerful hydrogen producer.</title>
        <authorList>
            <person name="Kothari A."/>
            <person name="Vaughn M."/>
            <person name="Garcia-Pichel F."/>
        </authorList>
    </citation>
    <scope>NUCLEOTIDE SEQUENCE [LARGE SCALE GENOMIC DNA]</scope>
    <source>
        <strain evidence="4 5">BL J</strain>
    </source>
</reference>
<comment type="subcellular location">
    <subcellularLocation>
        <location evidence="1">Membrane</location>
        <topology evidence="1">Multi-pass membrane protein</topology>
    </subcellularLocation>
</comment>
<evidence type="ECO:0000259" key="3">
    <source>
        <dbReference type="Pfam" id="PF14159"/>
    </source>
</evidence>